<dbReference type="InterPro" id="IPR001926">
    <property type="entry name" value="TrpB-like_PALP"/>
</dbReference>
<dbReference type="InterPro" id="IPR036052">
    <property type="entry name" value="TrpB-like_PALP_sf"/>
</dbReference>
<comment type="caution">
    <text evidence="5">The sequence shown here is derived from an EMBL/GenBank/DDBJ whole genome shotgun (WGS) entry which is preliminary data.</text>
</comment>
<comment type="cofactor">
    <cofactor evidence="1">
        <name>pyridoxal 5'-phosphate</name>
        <dbReference type="ChEBI" id="CHEBI:597326"/>
    </cofactor>
</comment>
<accession>A0A9W7ESD1</accession>
<dbReference type="GO" id="GO:0003941">
    <property type="term" value="F:L-serine ammonia-lyase activity"/>
    <property type="evidence" value="ECO:0007669"/>
    <property type="project" value="TreeGrafter"/>
</dbReference>
<dbReference type="SUPFAM" id="SSF53686">
    <property type="entry name" value="Tryptophan synthase beta subunit-like PLP-dependent enzymes"/>
    <property type="match status" value="1"/>
</dbReference>
<dbReference type="GO" id="GO:0030170">
    <property type="term" value="F:pyridoxal phosphate binding"/>
    <property type="evidence" value="ECO:0007669"/>
    <property type="project" value="InterPro"/>
</dbReference>
<evidence type="ECO:0000256" key="1">
    <source>
        <dbReference type="ARBA" id="ARBA00001933"/>
    </source>
</evidence>
<protein>
    <recommendedName>
        <fullName evidence="4">Tryptophan synthase beta chain-like PALP domain-containing protein</fullName>
    </recommendedName>
</protein>
<reference evidence="6" key="1">
    <citation type="journal article" date="2023" name="Commun. Biol.">
        <title>Genome analysis of Parmales, the sister group of diatoms, reveals the evolutionary specialization of diatoms from phago-mixotrophs to photoautotrophs.</title>
        <authorList>
            <person name="Ban H."/>
            <person name="Sato S."/>
            <person name="Yoshikawa S."/>
            <person name="Yamada K."/>
            <person name="Nakamura Y."/>
            <person name="Ichinomiya M."/>
            <person name="Sato N."/>
            <person name="Blanc-Mathieu R."/>
            <person name="Endo H."/>
            <person name="Kuwata A."/>
            <person name="Ogata H."/>
        </authorList>
    </citation>
    <scope>NUCLEOTIDE SEQUENCE [LARGE SCALE GENOMIC DNA]</scope>
    <source>
        <strain evidence="6">NIES 3701</strain>
    </source>
</reference>
<evidence type="ECO:0000313" key="6">
    <source>
        <dbReference type="Proteomes" id="UP001165085"/>
    </source>
</evidence>
<organism evidence="5 6">
    <name type="scientific">Triparma strigata</name>
    <dbReference type="NCBI Taxonomy" id="1606541"/>
    <lineage>
        <taxon>Eukaryota</taxon>
        <taxon>Sar</taxon>
        <taxon>Stramenopiles</taxon>
        <taxon>Ochrophyta</taxon>
        <taxon>Bolidophyceae</taxon>
        <taxon>Parmales</taxon>
        <taxon>Triparmaceae</taxon>
        <taxon>Triparma</taxon>
    </lineage>
</organism>
<keyword evidence="3" id="KW-0456">Lyase</keyword>
<keyword evidence="6" id="KW-1185">Reference proteome</keyword>
<dbReference type="Proteomes" id="UP001165085">
    <property type="component" value="Unassembled WGS sequence"/>
</dbReference>
<dbReference type="EMBL" id="BRXY01000363">
    <property type="protein sequence ID" value="GMH89853.1"/>
    <property type="molecule type" value="Genomic_DNA"/>
</dbReference>
<dbReference type="PROSITE" id="PS00165">
    <property type="entry name" value="DEHYDRATASE_SER_THR"/>
    <property type="match status" value="1"/>
</dbReference>
<dbReference type="OrthoDB" id="271064at2759"/>
<proteinExistence type="predicted"/>
<dbReference type="InterPro" id="IPR000634">
    <property type="entry name" value="Ser/Thr_deHydtase_PyrdxlP-BS"/>
</dbReference>
<dbReference type="AlphaFoldDB" id="A0A9W7ESD1"/>
<evidence type="ECO:0000256" key="2">
    <source>
        <dbReference type="ARBA" id="ARBA00022898"/>
    </source>
</evidence>
<dbReference type="Gene3D" id="3.40.50.1100">
    <property type="match status" value="2"/>
</dbReference>
<dbReference type="GO" id="GO:0006567">
    <property type="term" value="P:L-threonine catabolic process"/>
    <property type="evidence" value="ECO:0007669"/>
    <property type="project" value="TreeGrafter"/>
</dbReference>
<evidence type="ECO:0000259" key="4">
    <source>
        <dbReference type="Pfam" id="PF00291"/>
    </source>
</evidence>
<name>A0A9W7ESD1_9STRA</name>
<dbReference type="GO" id="GO:0006565">
    <property type="term" value="P:L-serine catabolic process"/>
    <property type="evidence" value="ECO:0007669"/>
    <property type="project" value="TreeGrafter"/>
</dbReference>
<gene>
    <name evidence="5" type="ORF">TrST_g9246</name>
</gene>
<dbReference type="PANTHER" id="PTHR48078:SF6">
    <property type="entry name" value="L-THREONINE DEHYDRATASE CATABOLIC TDCB"/>
    <property type="match status" value="1"/>
</dbReference>
<dbReference type="GO" id="GO:0004794">
    <property type="term" value="F:threonine deaminase activity"/>
    <property type="evidence" value="ECO:0007669"/>
    <property type="project" value="TreeGrafter"/>
</dbReference>
<dbReference type="InterPro" id="IPR050147">
    <property type="entry name" value="Ser/Thr_Dehydratase"/>
</dbReference>
<evidence type="ECO:0000256" key="3">
    <source>
        <dbReference type="ARBA" id="ARBA00023239"/>
    </source>
</evidence>
<dbReference type="GO" id="GO:0009097">
    <property type="term" value="P:isoleucine biosynthetic process"/>
    <property type="evidence" value="ECO:0007669"/>
    <property type="project" value="TreeGrafter"/>
</dbReference>
<dbReference type="Pfam" id="PF00291">
    <property type="entry name" value="PALP"/>
    <property type="match status" value="1"/>
</dbReference>
<feature type="domain" description="Tryptophan synthase beta chain-like PALP" evidence="4">
    <location>
        <begin position="13"/>
        <end position="309"/>
    </location>
</feature>
<dbReference type="PANTHER" id="PTHR48078">
    <property type="entry name" value="THREONINE DEHYDRATASE, MITOCHONDRIAL-RELATED"/>
    <property type="match status" value="1"/>
</dbReference>
<evidence type="ECO:0000313" key="5">
    <source>
        <dbReference type="EMBL" id="GMH89853.1"/>
    </source>
</evidence>
<keyword evidence="2" id="KW-0663">Pyridoxal phosphate</keyword>
<sequence length="322" mass="33983">MFAKTCEVFELIKPFIRRTPLLKGDSDEGIVYFKMENLQFTGSFKLRGALSKVLTLSKEEKRGLITTASTGNHGLACISAFKESKVSGVIYLPGNVSQYKLAKLKALVGESGVKVVGKDTAESEAVARSDAAKANGCYISPYNDTTVASGQGTIGLEVIEQLKLEGVAPDNVYIPVGGGGLITGIASTIKALYPDCRIVGCSPENSPCLELSVKAGRVLREGEFKNDDTYSSGTAGGIDDDSFTVEACSFLVDEWIQVSEKEIKEGVRFMFDKFKQVVEGAAGCGVAGYTREVVSGGASGGVSVVVCCGGNVDAKLFAKMIS</sequence>